<dbReference type="InterPro" id="IPR011333">
    <property type="entry name" value="SKP1/BTB/POZ_sf"/>
</dbReference>
<evidence type="ECO:0000259" key="1">
    <source>
        <dbReference type="PROSITE" id="PS50097"/>
    </source>
</evidence>
<feature type="domain" description="BTB" evidence="1">
    <location>
        <begin position="25"/>
        <end position="96"/>
    </location>
</feature>
<comment type="caution">
    <text evidence="3">The sequence shown here is derived from an EMBL/GenBank/DDBJ whole genome shotgun (WGS) entry which is preliminary data.</text>
</comment>
<evidence type="ECO:0000313" key="3">
    <source>
        <dbReference type="EMBL" id="CAG8500296.1"/>
    </source>
</evidence>
<reference evidence="3" key="1">
    <citation type="submission" date="2021-06" db="EMBL/GenBank/DDBJ databases">
        <authorList>
            <person name="Kallberg Y."/>
            <person name="Tangrot J."/>
            <person name="Rosling A."/>
        </authorList>
    </citation>
    <scope>NUCLEOTIDE SEQUENCE</scope>
    <source>
        <strain evidence="3">FL130A</strain>
    </source>
</reference>
<dbReference type="Pfam" id="PF00651">
    <property type="entry name" value="BTB"/>
    <property type="match status" value="1"/>
</dbReference>
<dbReference type="Proteomes" id="UP000789508">
    <property type="component" value="Unassembled WGS sequence"/>
</dbReference>
<dbReference type="CDD" id="cd18186">
    <property type="entry name" value="BTB_POZ_ZBTB_KLHL-like"/>
    <property type="match status" value="1"/>
</dbReference>
<evidence type="ECO:0000313" key="4">
    <source>
        <dbReference type="Proteomes" id="UP000789508"/>
    </source>
</evidence>
<dbReference type="InterPro" id="IPR006571">
    <property type="entry name" value="TLDc_dom"/>
</dbReference>
<dbReference type="PROSITE" id="PS51886">
    <property type="entry name" value="TLDC"/>
    <property type="match status" value="1"/>
</dbReference>
<accession>A0A9N8ZLW6</accession>
<dbReference type="PANTHER" id="PTHR23354:SF122">
    <property type="entry name" value="GTPASE-ACTIVATING PROTEIN SKYWALKER"/>
    <property type="match status" value="1"/>
</dbReference>
<dbReference type="SUPFAM" id="SSF54695">
    <property type="entry name" value="POZ domain"/>
    <property type="match status" value="1"/>
</dbReference>
<dbReference type="SMART" id="SM00584">
    <property type="entry name" value="TLDc"/>
    <property type="match status" value="1"/>
</dbReference>
<proteinExistence type="predicted"/>
<evidence type="ECO:0000259" key="2">
    <source>
        <dbReference type="PROSITE" id="PS51886"/>
    </source>
</evidence>
<keyword evidence="4" id="KW-1185">Reference proteome</keyword>
<feature type="domain" description="TLDc" evidence="2">
    <location>
        <begin position="136"/>
        <end position="305"/>
    </location>
</feature>
<dbReference type="PROSITE" id="PS50097">
    <property type="entry name" value="BTB"/>
    <property type="match status" value="1"/>
</dbReference>
<dbReference type="Pfam" id="PF07534">
    <property type="entry name" value="TLD"/>
    <property type="match status" value="1"/>
</dbReference>
<dbReference type="PANTHER" id="PTHR23354">
    <property type="entry name" value="NUCLEOLAR PROTEIN 7/ESTROGEN RECEPTOR COACTIVATOR-RELATED"/>
    <property type="match status" value="1"/>
</dbReference>
<protein>
    <submittedName>
        <fullName evidence="3">1499_t:CDS:1</fullName>
    </submittedName>
</protein>
<organism evidence="3 4">
    <name type="scientific">Ambispora leptoticha</name>
    <dbReference type="NCBI Taxonomy" id="144679"/>
    <lineage>
        <taxon>Eukaryota</taxon>
        <taxon>Fungi</taxon>
        <taxon>Fungi incertae sedis</taxon>
        <taxon>Mucoromycota</taxon>
        <taxon>Glomeromycotina</taxon>
        <taxon>Glomeromycetes</taxon>
        <taxon>Archaeosporales</taxon>
        <taxon>Ambisporaceae</taxon>
        <taxon>Ambispora</taxon>
    </lineage>
</organism>
<dbReference type="EMBL" id="CAJVPS010000638">
    <property type="protein sequence ID" value="CAG8500296.1"/>
    <property type="molecule type" value="Genomic_DNA"/>
</dbReference>
<dbReference type="AlphaFoldDB" id="A0A9N8ZLW6"/>
<dbReference type="Gene3D" id="3.30.710.10">
    <property type="entry name" value="Potassium Channel Kv1.1, Chain A"/>
    <property type="match status" value="1"/>
</dbReference>
<dbReference type="OrthoDB" id="2324840at2759"/>
<name>A0A9N8ZLW6_9GLOM</name>
<sequence length="307" mass="35246">MTAASAFQIKLCNDIASFLENSNTHDVVIRVGEEKKEFRAHSTILCARSRYFQIGLSPEWSKKQNGQYMFEKPNVSPLIFEIILKWSQIDSRDFQQKVMPYKKVLPKSLSKNIIDHYLNSNIPIQSTIKARIPRAKLINSEIAAVIASWIDNQNSNYYNERLNPYKFELLFHASKDGFSSNTFHQKCDNKGATVVFAKLNSNEMIFGGYNPNSWKSDMNYQSCTTTFLFSFQNSQNIASAQIGRVKQNQCATYNYSSYGPTFGGGHDFFINGNVWQHNTPNHTYPSVFNNIRNGTLQEYEVFQVIKK</sequence>
<dbReference type="InterPro" id="IPR000210">
    <property type="entry name" value="BTB/POZ_dom"/>
</dbReference>
<gene>
    <name evidence="3" type="ORF">ALEPTO_LOCUS3449</name>
</gene>